<keyword evidence="4" id="KW-1185">Reference proteome</keyword>
<organism evidence="3 4">
    <name type="scientific">Lithospermum erythrorhizon</name>
    <name type="common">Purple gromwell</name>
    <name type="synonym">Lithospermum officinale var. erythrorhizon</name>
    <dbReference type="NCBI Taxonomy" id="34254"/>
    <lineage>
        <taxon>Eukaryota</taxon>
        <taxon>Viridiplantae</taxon>
        <taxon>Streptophyta</taxon>
        <taxon>Embryophyta</taxon>
        <taxon>Tracheophyta</taxon>
        <taxon>Spermatophyta</taxon>
        <taxon>Magnoliopsida</taxon>
        <taxon>eudicotyledons</taxon>
        <taxon>Gunneridae</taxon>
        <taxon>Pentapetalae</taxon>
        <taxon>asterids</taxon>
        <taxon>lamiids</taxon>
        <taxon>Boraginales</taxon>
        <taxon>Boraginaceae</taxon>
        <taxon>Boraginoideae</taxon>
        <taxon>Lithospermeae</taxon>
        <taxon>Lithospermum</taxon>
    </lineage>
</organism>
<dbReference type="AlphaFoldDB" id="A0AAV3PYE5"/>
<dbReference type="EMBL" id="BAABME010002687">
    <property type="protein sequence ID" value="GAA0155691.1"/>
    <property type="molecule type" value="Genomic_DNA"/>
</dbReference>
<feature type="compositionally biased region" description="Basic and acidic residues" evidence="2">
    <location>
        <begin position="165"/>
        <end position="178"/>
    </location>
</feature>
<evidence type="ECO:0000256" key="2">
    <source>
        <dbReference type="SAM" id="MobiDB-lite"/>
    </source>
</evidence>
<keyword evidence="1" id="KW-0175">Coiled coil</keyword>
<evidence type="ECO:0000313" key="3">
    <source>
        <dbReference type="EMBL" id="GAA0155691.1"/>
    </source>
</evidence>
<comment type="caution">
    <text evidence="3">The sequence shown here is derived from an EMBL/GenBank/DDBJ whole genome shotgun (WGS) entry which is preliminary data.</text>
</comment>
<evidence type="ECO:0000313" key="4">
    <source>
        <dbReference type="Proteomes" id="UP001454036"/>
    </source>
</evidence>
<reference evidence="3 4" key="1">
    <citation type="submission" date="2024-01" db="EMBL/GenBank/DDBJ databases">
        <title>The complete chloroplast genome sequence of Lithospermum erythrorhizon: insights into the phylogenetic relationship among Boraginaceae species and the maternal lineages of purple gromwells.</title>
        <authorList>
            <person name="Okada T."/>
            <person name="Watanabe K."/>
        </authorList>
    </citation>
    <scope>NUCLEOTIDE SEQUENCE [LARGE SCALE GENOMIC DNA]</scope>
</reference>
<evidence type="ECO:0000256" key="1">
    <source>
        <dbReference type="SAM" id="Coils"/>
    </source>
</evidence>
<protein>
    <submittedName>
        <fullName evidence="3">Uncharacterized protein</fullName>
    </submittedName>
</protein>
<dbReference type="Proteomes" id="UP001454036">
    <property type="component" value="Unassembled WGS sequence"/>
</dbReference>
<proteinExistence type="predicted"/>
<sequence>MTSCMDARKIVSLDIPFLASIYRGVHLITTVRYPSNSGCYLLGWIGTYLWTYTSVKTPPPGPYMLFTDDQLDSVEDMTFFLSLRTNMVGYREDAYFLLEAYNPHLFSKQLGLSLAIPGCKSRSRDTVLSFEGLRSAPLGPGKGKSSPRLPSPLVPLSSKPLKKRSVPEGDAVDKDPKHAKWGNTRRPDPIVVLLPDAPVLAIEDIVPSSEDEAHAEVVDIEEPSDCMITEVASVESSFAGVQCIESIFRDSLKVSWEELCSLVEDRSYEILLSDEEGTMASFQTLKRFSRQDVSSQDEQLAVVFSKAHYIRDAQCSLYETEDIGSVRTTLQQSEERASRLRQELTELDIHLEDLRCQVIVRESVITGLEAEQVEFALKTASLDESIKTGRES</sequence>
<name>A0AAV3PYE5_LITER</name>
<feature type="region of interest" description="Disordered" evidence="2">
    <location>
        <begin position="138"/>
        <end position="184"/>
    </location>
</feature>
<accession>A0AAV3PYE5</accession>
<gene>
    <name evidence="3" type="ORF">LIER_13364</name>
</gene>
<feature type="coiled-coil region" evidence="1">
    <location>
        <begin position="323"/>
        <end position="357"/>
    </location>
</feature>